<keyword evidence="4" id="KW-1185">Reference proteome</keyword>
<dbReference type="RefSeq" id="WP_133849508.1">
    <property type="nucleotide sequence ID" value="NZ_SNXZ01000002.1"/>
</dbReference>
<dbReference type="SUPFAM" id="SSF55961">
    <property type="entry name" value="Bet v1-like"/>
    <property type="match status" value="1"/>
</dbReference>
<comment type="similarity">
    <text evidence="1">Belongs to the AHA1 family.</text>
</comment>
<evidence type="ECO:0000313" key="4">
    <source>
        <dbReference type="Proteomes" id="UP000295444"/>
    </source>
</evidence>
<dbReference type="Pfam" id="PF08327">
    <property type="entry name" value="AHSA1"/>
    <property type="match status" value="1"/>
</dbReference>
<dbReference type="InterPro" id="IPR013538">
    <property type="entry name" value="ASHA1/2-like_C"/>
</dbReference>
<protein>
    <submittedName>
        <fullName evidence="3">Activator of Hsp90 ATPase-like protein</fullName>
    </submittedName>
</protein>
<name>A0A4R6SFR0_LABRH</name>
<dbReference type="AlphaFoldDB" id="A0A4R6SFR0"/>
<accession>A0A4R6SFR0</accession>
<reference evidence="3 4" key="1">
    <citation type="submission" date="2019-03" db="EMBL/GenBank/DDBJ databases">
        <title>Genomic Encyclopedia of Type Strains, Phase IV (KMG-IV): sequencing the most valuable type-strain genomes for metagenomic binning, comparative biology and taxonomic classification.</title>
        <authorList>
            <person name="Goeker M."/>
        </authorList>
    </citation>
    <scope>NUCLEOTIDE SEQUENCE [LARGE SCALE GENOMIC DNA]</scope>
    <source>
        <strain evidence="3 4">DSM 45361</strain>
    </source>
</reference>
<dbReference type="InterPro" id="IPR023393">
    <property type="entry name" value="START-like_dom_sf"/>
</dbReference>
<sequence length="155" mass="16736">MTGRDLRTSHEFRGFTPACPERVWAALTGPETTCYLHGLSLRTTWVVGDAITFTADTADMADMADTAADPAGSMQGVVLHVTQAARLTYSMQSGPDDPLVFVTWRLRECASGCAITLVVDDLDCPEDPDDAEAAWLPVLAGLQRHLDADQAQRPS</sequence>
<gene>
    <name evidence="3" type="ORF">EV186_102718</name>
</gene>
<dbReference type="Proteomes" id="UP000295444">
    <property type="component" value="Unassembled WGS sequence"/>
</dbReference>
<evidence type="ECO:0000256" key="1">
    <source>
        <dbReference type="ARBA" id="ARBA00006817"/>
    </source>
</evidence>
<dbReference type="EMBL" id="SNXZ01000002">
    <property type="protein sequence ID" value="TDQ00852.1"/>
    <property type="molecule type" value="Genomic_DNA"/>
</dbReference>
<feature type="domain" description="Activator of Hsp90 ATPase homologue 1/2-like C-terminal" evidence="2">
    <location>
        <begin position="18"/>
        <end position="146"/>
    </location>
</feature>
<dbReference type="Gene3D" id="3.30.530.20">
    <property type="match status" value="1"/>
</dbReference>
<evidence type="ECO:0000259" key="2">
    <source>
        <dbReference type="Pfam" id="PF08327"/>
    </source>
</evidence>
<organism evidence="3 4">
    <name type="scientific">Labedaea rhizosphaerae</name>
    <dbReference type="NCBI Taxonomy" id="598644"/>
    <lineage>
        <taxon>Bacteria</taxon>
        <taxon>Bacillati</taxon>
        <taxon>Actinomycetota</taxon>
        <taxon>Actinomycetes</taxon>
        <taxon>Pseudonocardiales</taxon>
        <taxon>Pseudonocardiaceae</taxon>
        <taxon>Labedaea</taxon>
    </lineage>
</organism>
<proteinExistence type="inferred from homology"/>
<comment type="caution">
    <text evidence="3">The sequence shown here is derived from an EMBL/GenBank/DDBJ whole genome shotgun (WGS) entry which is preliminary data.</text>
</comment>
<evidence type="ECO:0000313" key="3">
    <source>
        <dbReference type="EMBL" id="TDQ00852.1"/>
    </source>
</evidence>